<name>A0A1C2G0H0_9GAMM</name>
<comment type="caution">
    <text evidence="1">The sequence shown here is derived from an EMBL/GenBank/DDBJ whole genome shotgun (WGS) entry which is preliminary data.</text>
</comment>
<organism evidence="1 2">
    <name type="scientific">Acidiferrobacter thiooxydans</name>
    <dbReference type="NCBI Taxonomy" id="163359"/>
    <lineage>
        <taxon>Bacteria</taxon>
        <taxon>Pseudomonadati</taxon>
        <taxon>Pseudomonadota</taxon>
        <taxon>Gammaproteobacteria</taxon>
        <taxon>Acidiferrobacterales</taxon>
        <taxon>Acidiferrobacteraceae</taxon>
        <taxon>Acidiferrobacter</taxon>
    </lineage>
</organism>
<dbReference type="InterPro" id="IPR003593">
    <property type="entry name" value="AAA+_ATPase"/>
</dbReference>
<dbReference type="InterPro" id="IPR027417">
    <property type="entry name" value="P-loop_NTPase"/>
</dbReference>
<dbReference type="InterPro" id="IPR052026">
    <property type="entry name" value="ExeA_AAA_ATPase_DNA-bind"/>
</dbReference>
<dbReference type="STRING" id="163359.A9R16_13745"/>
<dbReference type="Gene3D" id="3.40.50.300">
    <property type="entry name" value="P-loop containing nucleotide triphosphate hydrolases"/>
    <property type="match status" value="1"/>
</dbReference>
<evidence type="ECO:0000313" key="1">
    <source>
        <dbReference type="EMBL" id="RCN59012.1"/>
    </source>
</evidence>
<keyword evidence="2" id="KW-1185">Reference proteome</keyword>
<evidence type="ECO:0000313" key="2">
    <source>
        <dbReference type="Proteomes" id="UP000253250"/>
    </source>
</evidence>
<dbReference type="OrthoDB" id="9780149at2"/>
<dbReference type="GO" id="GO:0016887">
    <property type="term" value="F:ATP hydrolysis activity"/>
    <property type="evidence" value="ECO:0007669"/>
    <property type="project" value="InterPro"/>
</dbReference>
<dbReference type="PRINTS" id="PR00364">
    <property type="entry name" value="DISEASERSIST"/>
</dbReference>
<dbReference type="SUPFAM" id="SSF52540">
    <property type="entry name" value="P-loop containing nucleoside triphosphate hydrolases"/>
    <property type="match status" value="1"/>
</dbReference>
<dbReference type="SMART" id="SM00382">
    <property type="entry name" value="AAA"/>
    <property type="match status" value="1"/>
</dbReference>
<gene>
    <name evidence="1" type="ORF">C4900_04510</name>
</gene>
<dbReference type="PANTHER" id="PTHR35894">
    <property type="entry name" value="GENERAL SECRETION PATHWAY PROTEIN A-RELATED"/>
    <property type="match status" value="1"/>
</dbReference>
<sequence>MYLDHFRLKEHPFQITPDSDFLYMSAAHSRAKAYMDYSIRNRDGFVVITGEVGAGKTTLIRKLLSEFDDNVVVAKIFQTQLDETQFLQAVLVEFGLNPFNAGKVELMDMLSSFLVESFLKRKQLVLIVDEAQNLNRRVLEEIRMMSGLETEKQKILHVILVGQPELNETLDAPGLEQLTQRVRLRFHIAALTEAEAADYVYHRLRVAGAANPEALFARDAIPTIYEYTGGIPRLINTLCDTALTCAFADDSAGVDEATVKSAVLELQWKPFSARSRQAPRPMSAVGFDGNPGARDRDLKELAEAVASMEPRLDGIETLLKSMVTILQRRNRISLRVSENQIQQFLKQVSAEMEKLQANHHA</sequence>
<protein>
    <submittedName>
        <fullName evidence="1">Type II secretory pathway component ExeA-like protein</fullName>
    </submittedName>
</protein>
<proteinExistence type="predicted"/>
<dbReference type="Proteomes" id="UP000253250">
    <property type="component" value="Unassembled WGS sequence"/>
</dbReference>
<dbReference type="PANTHER" id="PTHR35894:SF1">
    <property type="entry name" value="PHOSPHORIBULOKINASE _ URIDINE KINASE FAMILY"/>
    <property type="match status" value="1"/>
</dbReference>
<accession>A0A1C2G0H0</accession>
<dbReference type="AlphaFoldDB" id="A0A1C2G0H0"/>
<dbReference type="InterPro" id="IPR049945">
    <property type="entry name" value="AAA_22"/>
</dbReference>
<reference evidence="1 2" key="1">
    <citation type="submission" date="2018-02" db="EMBL/GenBank/DDBJ databases">
        <title>Insights into the biology of acidophilic members of the Acidiferrobacteraceae family derived from comparative genomic analyses.</title>
        <authorList>
            <person name="Issotta F."/>
            <person name="Thyssen C."/>
            <person name="Mena C."/>
            <person name="Moya A."/>
            <person name="Bellenberg S."/>
            <person name="Sproer C."/>
            <person name="Covarrubias P.C."/>
            <person name="Sand W."/>
            <person name="Quatrini R."/>
            <person name="Vera M."/>
        </authorList>
    </citation>
    <scope>NUCLEOTIDE SEQUENCE [LARGE SCALE GENOMIC DNA]</scope>
    <source>
        <strain evidence="2">m-1</strain>
    </source>
</reference>
<dbReference type="EMBL" id="PSYR01000001">
    <property type="protein sequence ID" value="RCN59012.1"/>
    <property type="molecule type" value="Genomic_DNA"/>
</dbReference>
<dbReference type="Pfam" id="PF13401">
    <property type="entry name" value="AAA_22"/>
    <property type="match status" value="1"/>
</dbReference>
<dbReference type="RefSeq" id="WP_065971091.1">
    <property type="nucleotide sequence ID" value="NZ_CP080624.1"/>
</dbReference>